<evidence type="ECO:0000256" key="4">
    <source>
        <dbReference type="ARBA" id="ARBA00022840"/>
    </source>
</evidence>
<accession>A0AAW1QKB5</accession>
<dbReference type="GO" id="GO:0033063">
    <property type="term" value="C:Rad51B-Rad51C-Rad51D-XRCC2 complex"/>
    <property type="evidence" value="ECO:0007669"/>
    <property type="project" value="TreeGrafter"/>
</dbReference>
<dbReference type="InterPro" id="IPR016467">
    <property type="entry name" value="DNA_recomb/repair_RecA-like"/>
</dbReference>
<dbReference type="InterPro" id="IPR027417">
    <property type="entry name" value="P-loop_NTPase"/>
</dbReference>
<dbReference type="Proteomes" id="UP001438707">
    <property type="component" value="Unassembled WGS sequence"/>
</dbReference>
<keyword evidence="3" id="KW-0227">DNA damage</keyword>
<dbReference type="PIRSF" id="PIRSF005856">
    <property type="entry name" value="Rad51"/>
    <property type="match status" value="1"/>
</dbReference>
<dbReference type="GO" id="GO:0000707">
    <property type="term" value="P:meiotic DNA recombinase assembly"/>
    <property type="evidence" value="ECO:0007669"/>
    <property type="project" value="TreeGrafter"/>
</dbReference>
<dbReference type="InterPro" id="IPR013632">
    <property type="entry name" value="Rad51_C"/>
</dbReference>
<dbReference type="PROSITE" id="PS51257">
    <property type="entry name" value="PROKAR_LIPOPROTEIN"/>
    <property type="match status" value="1"/>
</dbReference>
<dbReference type="EMBL" id="JALJOS010000035">
    <property type="protein sequence ID" value="KAK9821877.1"/>
    <property type="molecule type" value="Genomic_DNA"/>
</dbReference>
<dbReference type="GO" id="GO:0005524">
    <property type="term" value="F:ATP binding"/>
    <property type="evidence" value="ECO:0007669"/>
    <property type="project" value="UniProtKB-KW"/>
</dbReference>
<dbReference type="PANTHER" id="PTHR46239">
    <property type="entry name" value="DNA REPAIR PROTEIN RAD51 HOMOLOG 3 RAD51C"/>
    <property type="match status" value="1"/>
</dbReference>
<reference evidence="9 10" key="1">
    <citation type="journal article" date="2024" name="Nat. Commun.">
        <title>Phylogenomics reveals the evolutionary origins of lichenization in chlorophyte algae.</title>
        <authorList>
            <person name="Puginier C."/>
            <person name="Libourel C."/>
            <person name="Otte J."/>
            <person name="Skaloud P."/>
            <person name="Haon M."/>
            <person name="Grisel S."/>
            <person name="Petersen M."/>
            <person name="Berrin J.G."/>
            <person name="Delaux P.M."/>
            <person name="Dal Grande F."/>
            <person name="Keller J."/>
        </authorList>
    </citation>
    <scope>NUCLEOTIDE SEQUENCE [LARGE SCALE GENOMIC DNA]</scope>
    <source>
        <strain evidence="9 10">SAG 2145</strain>
    </source>
</reference>
<organism evidence="9 10">
    <name type="scientific">Apatococcus lobatus</name>
    <dbReference type="NCBI Taxonomy" id="904363"/>
    <lineage>
        <taxon>Eukaryota</taxon>
        <taxon>Viridiplantae</taxon>
        <taxon>Chlorophyta</taxon>
        <taxon>core chlorophytes</taxon>
        <taxon>Trebouxiophyceae</taxon>
        <taxon>Chlorellales</taxon>
        <taxon>Chlorellaceae</taxon>
        <taxon>Apatococcus</taxon>
    </lineage>
</organism>
<keyword evidence="6" id="KW-0539">Nucleus</keyword>
<dbReference type="InterPro" id="IPR052093">
    <property type="entry name" value="HR_Repair_Mediator"/>
</dbReference>
<evidence type="ECO:0000256" key="6">
    <source>
        <dbReference type="ARBA" id="ARBA00023242"/>
    </source>
</evidence>
<keyword evidence="4" id="KW-0067">ATP-binding</keyword>
<dbReference type="PROSITE" id="PS50162">
    <property type="entry name" value="RECA_2"/>
    <property type="match status" value="1"/>
</dbReference>
<comment type="subcellular location">
    <subcellularLocation>
        <location evidence="1">Nucleus</location>
    </subcellularLocation>
</comment>
<comment type="caution">
    <text evidence="9">The sequence shown here is derived from an EMBL/GenBank/DDBJ whole genome shotgun (WGS) entry which is preliminary data.</text>
</comment>
<evidence type="ECO:0000313" key="9">
    <source>
        <dbReference type="EMBL" id="KAK9821877.1"/>
    </source>
</evidence>
<dbReference type="GO" id="GO:0008821">
    <property type="term" value="F:crossover junction DNA endonuclease activity"/>
    <property type="evidence" value="ECO:0007669"/>
    <property type="project" value="TreeGrafter"/>
</dbReference>
<gene>
    <name evidence="9" type="ORF">WJX74_008329</name>
</gene>
<evidence type="ECO:0000256" key="1">
    <source>
        <dbReference type="ARBA" id="ARBA00004123"/>
    </source>
</evidence>
<dbReference type="GO" id="GO:0140664">
    <property type="term" value="F:ATP-dependent DNA damage sensor activity"/>
    <property type="evidence" value="ECO:0007669"/>
    <property type="project" value="InterPro"/>
</dbReference>
<evidence type="ECO:0000256" key="2">
    <source>
        <dbReference type="ARBA" id="ARBA00022741"/>
    </source>
</evidence>
<feature type="domain" description="RecA family profile 1" evidence="8">
    <location>
        <begin position="82"/>
        <end position="273"/>
    </location>
</feature>
<evidence type="ECO:0000256" key="5">
    <source>
        <dbReference type="ARBA" id="ARBA00023204"/>
    </source>
</evidence>
<dbReference type="Pfam" id="PF08423">
    <property type="entry name" value="Rad51"/>
    <property type="match status" value="2"/>
</dbReference>
<evidence type="ECO:0000256" key="3">
    <source>
        <dbReference type="ARBA" id="ARBA00022763"/>
    </source>
</evidence>
<dbReference type="SUPFAM" id="SSF52540">
    <property type="entry name" value="P-loop containing nucleoside triphosphate hydrolases"/>
    <property type="match status" value="1"/>
</dbReference>
<dbReference type="CDD" id="cd19492">
    <property type="entry name" value="Rad51C"/>
    <property type="match status" value="1"/>
</dbReference>
<dbReference type="Gene3D" id="3.40.50.300">
    <property type="entry name" value="P-loop containing nucleotide triphosphate hydrolases"/>
    <property type="match status" value="1"/>
</dbReference>
<evidence type="ECO:0000313" key="10">
    <source>
        <dbReference type="Proteomes" id="UP001438707"/>
    </source>
</evidence>
<keyword evidence="10" id="KW-1185">Reference proteome</keyword>
<dbReference type="InterPro" id="IPR020588">
    <property type="entry name" value="RecA_ATP-bd"/>
</dbReference>
<dbReference type="AlphaFoldDB" id="A0AAW1QKB5"/>
<dbReference type="GO" id="GO:0000400">
    <property type="term" value="F:four-way junction DNA binding"/>
    <property type="evidence" value="ECO:0007669"/>
    <property type="project" value="TreeGrafter"/>
</dbReference>
<dbReference type="GO" id="GO:0005657">
    <property type="term" value="C:replication fork"/>
    <property type="evidence" value="ECO:0007669"/>
    <property type="project" value="TreeGrafter"/>
</dbReference>
<name>A0AAW1QKB5_9CHLO</name>
<proteinExistence type="predicted"/>
<dbReference type="GO" id="GO:0033065">
    <property type="term" value="C:Rad51C-XRCC3 complex"/>
    <property type="evidence" value="ECO:0007669"/>
    <property type="project" value="TreeGrafter"/>
</dbReference>
<evidence type="ECO:0000256" key="7">
    <source>
        <dbReference type="ARBA" id="ARBA00040674"/>
    </source>
</evidence>
<protein>
    <recommendedName>
        <fullName evidence="7">DNA repair protein RAD51 homolog 3</fullName>
    </recommendedName>
</protein>
<sequence>MTAIPRRSVALLPLPNALQHLLMACGYRTTADFDGISSPALAHTSGIPLEDASAVLQMAQGHLHNGSVQGERSARALLEERPMRRIITFCSDVDQILGGGVALGQLTELCGVPGVGKTQLGMQLAVDVQIPYAFGGLGGTAVYIDTEGSFAVERVEQVAEACMRHLQKLAASPNGTSQQADAVSCMDKEGMLANIHLFRVTELAQQMTLSNELDLFISQHPLVKLVVFDSVTFHFRQDSRDLAQRARVLAGLAQCLTRLAAQRRLAVVIMNQVTTKVSDNDSSHLIPALGDSWAHASATQVLLSFQDGTRQARIYKSPSLPERTAEYLITADGVRGRRTPKRPRPDPAA</sequence>
<dbReference type="GO" id="GO:0007131">
    <property type="term" value="P:reciprocal meiotic recombination"/>
    <property type="evidence" value="ECO:0007669"/>
    <property type="project" value="TreeGrafter"/>
</dbReference>
<dbReference type="PANTHER" id="PTHR46239:SF1">
    <property type="entry name" value="DNA REPAIR PROTEIN RAD51 HOMOLOG 3"/>
    <property type="match status" value="1"/>
</dbReference>
<keyword evidence="2" id="KW-0547">Nucleotide-binding</keyword>
<keyword evidence="5" id="KW-0234">DNA repair</keyword>
<evidence type="ECO:0000259" key="8">
    <source>
        <dbReference type="PROSITE" id="PS50162"/>
    </source>
</evidence>